<accession>A0A0A9H1Z5</accession>
<dbReference type="EMBL" id="GBRH01166661">
    <property type="protein sequence ID" value="JAE31235.1"/>
    <property type="molecule type" value="Transcribed_RNA"/>
</dbReference>
<protein>
    <submittedName>
        <fullName evidence="2">Uncharacterized protein</fullName>
    </submittedName>
</protein>
<keyword evidence="1" id="KW-0812">Transmembrane</keyword>
<keyword evidence="1" id="KW-1133">Transmembrane helix</keyword>
<sequence length="30" mass="3784">MSFIKFLWYYLFIIITCNSSFVFFNFFQCL</sequence>
<feature type="transmembrane region" description="Helical" evidence="1">
    <location>
        <begin position="6"/>
        <end position="27"/>
    </location>
</feature>
<organism evidence="2">
    <name type="scientific">Arundo donax</name>
    <name type="common">Giant reed</name>
    <name type="synonym">Donax arundinaceus</name>
    <dbReference type="NCBI Taxonomy" id="35708"/>
    <lineage>
        <taxon>Eukaryota</taxon>
        <taxon>Viridiplantae</taxon>
        <taxon>Streptophyta</taxon>
        <taxon>Embryophyta</taxon>
        <taxon>Tracheophyta</taxon>
        <taxon>Spermatophyta</taxon>
        <taxon>Magnoliopsida</taxon>
        <taxon>Liliopsida</taxon>
        <taxon>Poales</taxon>
        <taxon>Poaceae</taxon>
        <taxon>PACMAD clade</taxon>
        <taxon>Arundinoideae</taxon>
        <taxon>Arundineae</taxon>
        <taxon>Arundo</taxon>
    </lineage>
</organism>
<dbReference type="AlphaFoldDB" id="A0A0A9H1Z5"/>
<reference evidence="2" key="1">
    <citation type="submission" date="2014-09" db="EMBL/GenBank/DDBJ databases">
        <authorList>
            <person name="Magalhaes I.L.F."/>
            <person name="Oliveira U."/>
            <person name="Santos F.R."/>
            <person name="Vidigal T.H.D.A."/>
            <person name="Brescovit A.D."/>
            <person name="Santos A.J."/>
        </authorList>
    </citation>
    <scope>NUCLEOTIDE SEQUENCE</scope>
    <source>
        <tissue evidence="2">Shoot tissue taken approximately 20 cm above the soil surface</tissue>
    </source>
</reference>
<keyword evidence="1" id="KW-0472">Membrane</keyword>
<reference evidence="2" key="2">
    <citation type="journal article" date="2015" name="Data Brief">
        <title>Shoot transcriptome of the giant reed, Arundo donax.</title>
        <authorList>
            <person name="Barrero R.A."/>
            <person name="Guerrero F.D."/>
            <person name="Moolhuijzen P."/>
            <person name="Goolsby J.A."/>
            <person name="Tidwell J."/>
            <person name="Bellgard S.E."/>
            <person name="Bellgard M.I."/>
        </authorList>
    </citation>
    <scope>NUCLEOTIDE SEQUENCE</scope>
    <source>
        <tissue evidence="2">Shoot tissue taken approximately 20 cm above the soil surface</tissue>
    </source>
</reference>
<evidence type="ECO:0000256" key="1">
    <source>
        <dbReference type="SAM" id="Phobius"/>
    </source>
</evidence>
<evidence type="ECO:0000313" key="2">
    <source>
        <dbReference type="EMBL" id="JAE31235.1"/>
    </source>
</evidence>
<name>A0A0A9H1Z5_ARUDO</name>
<proteinExistence type="predicted"/>